<dbReference type="GO" id="GO:0030632">
    <property type="term" value="P:D-alanine biosynthetic process"/>
    <property type="evidence" value="ECO:0007669"/>
    <property type="project" value="TreeGrafter"/>
</dbReference>
<evidence type="ECO:0000259" key="6">
    <source>
        <dbReference type="SMART" id="SM01005"/>
    </source>
</evidence>
<evidence type="ECO:0000256" key="5">
    <source>
        <dbReference type="PIRSR" id="PIRSR600821-52"/>
    </source>
</evidence>
<reference evidence="7 8" key="1">
    <citation type="submission" date="2018-07" db="EMBL/GenBank/DDBJ databases">
        <title>Genomic Encyclopedia of Type Strains, Phase IV (KMG-IV): sequencing the most valuable type-strain genomes for metagenomic binning, comparative biology and taxonomic classification.</title>
        <authorList>
            <person name="Goeker M."/>
        </authorList>
    </citation>
    <scope>NUCLEOTIDE SEQUENCE [LARGE SCALE GENOMIC DNA]</scope>
    <source>
        <strain evidence="7 8">DSM 27016</strain>
    </source>
</reference>
<dbReference type="Proteomes" id="UP000253034">
    <property type="component" value="Unassembled WGS sequence"/>
</dbReference>
<dbReference type="RefSeq" id="WP_170138069.1">
    <property type="nucleotide sequence ID" value="NZ_QPJT01000007.1"/>
</dbReference>
<dbReference type="EMBL" id="QPJT01000007">
    <property type="protein sequence ID" value="RCX17471.1"/>
    <property type="molecule type" value="Genomic_DNA"/>
</dbReference>
<evidence type="ECO:0000256" key="2">
    <source>
        <dbReference type="ARBA" id="ARBA00022898"/>
    </source>
</evidence>
<evidence type="ECO:0000256" key="1">
    <source>
        <dbReference type="ARBA" id="ARBA00001933"/>
    </source>
</evidence>
<protein>
    <submittedName>
        <fullName evidence="7">Alanine racemase</fullName>
    </submittedName>
</protein>
<dbReference type="InterPro" id="IPR011079">
    <property type="entry name" value="Ala_racemase_C"/>
</dbReference>
<dbReference type="AlphaFoldDB" id="A0A369B7R8"/>
<dbReference type="PANTHER" id="PTHR30511">
    <property type="entry name" value="ALANINE RACEMASE"/>
    <property type="match status" value="1"/>
</dbReference>
<dbReference type="Pfam" id="PF01168">
    <property type="entry name" value="Ala_racemase_N"/>
    <property type="match status" value="1"/>
</dbReference>
<dbReference type="PRINTS" id="PR00992">
    <property type="entry name" value="ALARACEMASE"/>
</dbReference>
<feature type="binding site" evidence="5">
    <location>
        <position position="325"/>
    </location>
    <ligand>
        <name>substrate</name>
    </ligand>
</feature>
<dbReference type="InterPro" id="IPR000821">
    <property type="entry name" value="Ala_racemase"/>
</dbReference>
<dbReference type="CDD" id="cd00430">
    <property type="entry name" value="PLPDE_III_AR"/>
    <property type="match status" value="1"/>
</dbReference>
<feature type="modified residue" description="N6-(pyridoxal phosphate)lysine" evidence="4">
    <location>
        <position position="31"/>
    </location>
</feature>
<dbReference type="SUPFAM" id="SSF50621">
    <property type="entry name" value="Alanine racemase C-terminal domain-like"/>
    <property type="match status" value="1"/>
</dbReference>
<dbReference type="PROSITE" id="PS00395">
    <property type="entry name" value="ALANINE_RACEMASE"/>
    <property type="match status" value="1"/>
</dbReference>
<dbReference type="Pfam" id="PF00842">
    <property type="entry name" value="Ala_racemase_C"/>
    <property type="match status" value="1"/>
</dbReference>
<proteinExistence type="predicted"/>
<name>A0A369B7R8_9FIRM</name>
<dbReference type="SMART" id="SM01005">
    <property type="entry name" value="Ala_racemase_C"/>
    <property type="match status" value="1"/>
</dbReference>
<dbReference type="InterPro" id="IPR020622">
    <property type="entry name" value="Ala_racemase_pyridoxalP-BS"/>
</dbReference>
<dbReference type="SUPFAM" id="SSF51419">
    <property type="entry name" value="PLP-binding barrel"/>
    <property type="match status" value="1"/>
</dbReference>
<evidence type="ECO:0000313" key="8">
    <source>
        <dbReference type="Proteomes" id="UP000253034"/>
    </source>
</evidence>
<dbReference type="InterPro" id="IPR001608">
    <property type="entry name" value="Ala_racemase_N"/>
</dbReference>
<dbReference type="PANTHER" id="PTHR30511:SF0">
    <property type="entry name" value="ALANINE RACEMASE, CATABOLIC-RELATED"/>
    <property type="match status" value="1"/>
</dbReference>
<dbReference type="InterPro" id="IPR009006">
    <property type="entry name" value="Ala_racemase/Decarboxylase_C"/>
</dbReference>
<dbReference type="GO" id="GO:0005829">
    <property type="term" value="C:cytosol"/>
    <property type="evidence" value="ECO:0007669"/>
    <property type="project" value="TreeGrafter"/>
</dbReference>
<keyword evidence="8" id="KW-1185">Reference proteome</keyword>
<evidence type="ECO:0000256" key="4">
    <source>
        <dbReference type="PIRSR" id="PIRSR600821-50"/>
    </source>
</evidence>
<dbReference type="InterPro" id="IPR029066">
    <property type="entry name" value="PLP-binding_barrel"/>
</dbReference>
<evidence type="ECO:0000313" key="7">
    <source>
        <dbReference type="EMBL" id="RCX17471.1"/>
    </source>
</evidence>
<feature type="binding site" evidence="5">
    <location>
        <position position="130"/>
    </location>
    <ligand>
        <name>substrate</name>
    </ligand>
</feature>
<organism evidence="7 8">
    <name type="scientific">Anaerobacterium chartisolvens</name>
    <dbReference type="NCBI Taxonomy" id="1297424"/>
    <lineage>
        <taxon>Bacteria</taxon>
        <taxon>Bacillati</taxon>
        <taxon>Bacillota</taxon>
        <taxon>Clostridia</taxon>
        <taxon>Eubacteriales</taxon>
        <taxon>Oscillospiraceae</taxon>
        <taxon>Anaerobacterium</taxon>
    </lineage>
</organism>
<accession>A0A369B7R8</accession>
<sequence>MKTLIIERDKLVENIQCIKERTSSTVIAVLKGNGYGLGIVDFARLLTENGIDFFAVSELSEAMVLRENGFTNKILLLASTSLPQEAELIVSNNIIATVGSVNSSVTINEAAKKLGVTAEVHLKIDTGFGRFGFLPGQIDNYYSLLKSFDNMKIAGTYSHLSFSFAKKTKLVQNQFDLFIKCAEGLKQNGIDTGILHICNSCAFLKYESMHLDAVRVGSAFLGRIPIENKYGLSRIGVLKSQIIEFKDLPSNSYIGYANTCKTKRNTRIGIVPVGYKDGFGVEKIRDTFRLRDILRYVYNDLKQWKKRMYVRVNGKRARILGRISMYNIIIDLTGIDAEIGDEVLLDINPIFTESSVKREML</sequence>
<dbReference type="GO" id="GO:0008784">
    <property type="term" value="F:alanine racemase activity"/>
    <property type="evidence" value="ECO:0007669"/>
    <property type="project" value="InterPro"/>
</dbReference>
<dbReference type="Gene3D" id="2.40.37.10">
    <property type="entry name" value="Lyase, Ornithine Decarboxylase, Chain A, domain 1"/>
    <property type="match status" value="1"/>
</dbReference>
<keyword evidence="2 4" id="KW-0663">Pyridoxal phosphate</keyword>
<feature type="domain" description="Alanine racemase C-terminal" evidence="6">
    <location>
        <begin position="235"/>
        <end position="361"/>
    </location>
</feature>
<comment type="cofactor">
    <cofactor evidence="1 4">
        <name>pyridoxal 5'-phosphate</name>
        <dbReference type="ChEBI" id="CHEBI:597326"/>
    </cofactor>
</comment>
<keyword evidence="3" id="KW-0413">Isomerase</keyword>
<dbReference type="FunFam" id="3.20.20.10:FF:000002">
    <property type="entry name" value="Alanine racemase"/>
    <property type="match status" value="1"/>
</dbReference>
<evidence type="ECO:0000256" key="3">
    <source>
        <dbReference type="ARBA" id="ARBA00023235"/>
    </source>
</evidence>
<dbReference type="NCBIfam" id="TIGR00492">
    <property type="entry name" value="alr"/>
    <property type="match status" value="1"/>
</dbReference>
<dbReference type="GO" id="GO:0030170">
    <property type="term" value="F:pyridoxal phosphate binding"/>
    <property type="evidence" value="ECO:0007669"/>
    <property type="project" value="TreeGrafter"/>
</dbReference>
<comment type="caution">
    <text evidence="7">The sequence shown here is derived from an EMBL/GenBank/DDBJ whole genome shotgun (WGS) entry which is preliminary data.</text>
</comment>
<dbReference type="Gene3D" id="3.20.20.10">
    <property type="entry name" value="Alanine racemase"/>
    <property type="match status" value="1"/>
</dbReference>
<gene>
    <name evidence="7" type="ORF">DFR58_10714</name>
</gene>